<keyword evidence="2" id="KW-1185">Reference proteome</keyword>
<gene>
    <name evidence="1" type="ORF">D623_10030767</name>
</gene>
<accession>S7MTB7</accession>
<dbReference type="EMBL" id="KE162024">
    <property type="protein sequence ID" value="EPQ06565.1"/>
    <property type="molecule type" value="Genomic_DNA"/>
</dbReference>
<evidence type="ECO:0000313" key="2">
    <source>
        <dbReference type="Proteomes" id="UP000052978"/>
    </source>
</evidence>
<protein>
    <submittedName>
        <fullName evidence="1">Uncharacterized protein</fullName>
    </submittedName>
</protein>
<proteinExistence type="predicted"/>
<reference evidence="1 2" key="1">
    <citation type="journal article" date="2013" name="Nat. Commun.">
        <title>Genome analysis reveals insights into physiology and longevity of the Brandt's bat Myotis brandtii.</title>
        <authorList>
            <person name="Seim I."/>
            <person name="Fang X."/>
            <person name="Xiong Z."/>
            <person name="Lobanov A.V."/>
            <person name="Huang Z."/>
            <person name="Ma S."/>
            <person name="Feng Y."/>
            <person name="Turanov A.A."/>
            <person name="Zhu Y."/>
            <person name="Lenz T.L."/>
            <person name="Gerashchenko M.V."/>
            <person name="Fan D."/>
            <person name="Hee Yim S."/>
            <person name="Yao X."/>
            <person name="Jordan D."/>
            <person name="Xiong Y."/>
            <person name="Ma Y."/>
            <person name="Lyapunov A.N."/>
            <person name="Chen G."/>
            <person name="Kulakova O.I."/>
            <person name="Sun Y."/>
            <person name="Lee S.G."/>
            <person name="Bronson R.T."/>
            <person name="Moskalev A.A."/>
            <person name="Sunyaev S.R."/>
            <person name="Zhang G."/>
            <person name="Krogh A."/>
            <person name="Wang J."/>
            <person name="Gladyshev V.N."/>
        </authorList>
    </citation>
    <scope>NUCLEOTIDE SEQUENCE [LARGE SCALE GENOMIC DNA]</scope>
</reference>
<dbReference type="AlphaFoldDB" id="S7MTB7"/>
<name>S7MTB7_MYOBR</name>
<organism evidence="1 2">
    <name type="scientific">Myotis brandtii</name>
    <name type="common">Brandt's bat</name>
    <dbReference type="NCBI Taxonomy" id="109478"/>
    <lineage>
        <taxon>Eukaryota</taxon>
        <taxon>Metazoa</taxon>
        <taxon>Chordata</taxon>
        <taxon>Craniata</taxon>
        <taxon>Vertebrata</taxon>
        <taxon>Euteleostomi</taxon>
        <taxon>Mammalia</taxon>
        <taxon>Eutheria</taxon>
        <taxon>Laurasiatheria</taxon>
        <taxon>Chiroptera</taxon>
        <taxon>Yangochiroptera</taxon>
        <taxon>Vespertilionidae</taxon>
        <taxon>Myotis</taxon>
    </lineage>
</organism>
<evidence type="ECO:0000313" key="1">
    <source>
        <dbReference type="EMBL" id="EPQ06565.1"/>
    </source>
</evidence>
<sequence>MESASLQEYRKATDLRTVIHWKAGQEVFILTYGEEMEGGNRPEDSYSLESRAAS</sequence>
<dbReference type="Proteomes" id="UP000052978">
    <property type="component" value="Unassembled WGS sequence"/>
</dbReference>